<evidence type="ECO:0000256" key="1">
    <source>
        <dbReference type="ARBA" id="ARBA00004141"/>
    </source>
</evidence>
<keyword evidence="3 5" id="KW-1133">Transmembrane helix</keyword>
<evidence type="ECO:0000313" key="8">
    <source>
        <dbReference type="EMBL" id="GAA3629778.1"/>
    </source>
</evidence>
<evidence type="ECO:0000256" key="2">
    <source>
        <dbReference type="ARBA" id="ARBA00022692"/>
    </source>
</evidence>
<keyword evidence="4 5" id="KW-0472">Membrane</keyword>
<dbReference type="Gene3D" id="3.90.550.10">
    <property type="entry name" value="Spore Coat Polysaccharide Biosynthesis Protein SpsA, Chain A"/>
    <property type="match status" value="1"/>
</dbReference>
<name>A0ABP7ADA3_9MICO</name>
<dbReference type="EMBL" id="BAAAYU010000001">
    <property type="protein sequence ID" value="GAA3629778.1"/>
    <property type="molecule type" value="Genomic_DNA"/>
</dbReference>
<evidence type="ECO:0000259" key="7">
    <source>
        <dbReference type="Pfam" id="PF04138"/>
    </source>
</evidence>
<evidence type="ECO:0000256" key="5">
    <source>
        <dbReference type="SAM" id="Phobius"/>
    </source>
</evidence>
<evidence type="ECO:0000256" key="4">
    <source>
        <dbReference type="ARBA" id="ARBA00023136"/>
    </source>
</evidence>
<feature type="transmembrane region" description="Helical" evidence="5">
    <location>
        <begin position="313"/>
        <end position="333"/>
    </location>
</feature>
<dbReference type="Pfam" id="PF04138">
    <property type="entry name" value="GtrA_DPMS_TM"/>
    <property type="match status" value="1"/>
</dbReference>
<dbReference type="PANTHER" id="PTHR10859">
    <property type="entry name" value="GLYCOSYL TRANSFERASE"/>
    <property type="match status" value="1"/>
</dbReference>
<protein>
    <submittedName>
        <fullName evidence="8">Uncharacterized protein</fullName>
    </submittedName>
</protein>
<gene>
    <name evidence="8" type="ORF">GCM10022200_10630</name>
</gene>
<evidence type="ECO:0000313" key="9">
    <source>
        <dbReference type="Proteomes" id="UP001501697"/>
    </source>
</evidence>
<dbReference type="SUPFAM" id="SSF53448">
    <property type="entry name" value="Nucleotide-diphospho-sugar transferases"/>
    <property type="match status" value="1"/>
</dbReference>
<dbReference type="PANTHER" id="PTHR10859:SF114">
    <property type="entry name" value="DOLICHOL-PHOSPHATE MANNOSYLTRANSFERASE"/>
    <property type="match status" value="1"/>
</dbReference>
<comment type="caution">
    <text evidence="8">The sequence shown here is derived from an EMBL/GenBank/DDBJ whole genome shotgun (WGS) entry which is preliminary data.</text>
</comment>
<proteinExistence type="predicted"/>
<feature type="transmembrane region" description="Helical" evidence="5">
    <location>
        <begin position="243"/>
        <end position="266"/>
    </location>
</feature>
<feature type="domain" description="GtrA/DPMS transmembrane" evidence="7">
    <location>
        <begin position="227"/>
        <end position="339"/>
    </location>
</feature>
<organism evidence="8 9">
    <name type="scientific">Microbacterium awajiense</name>
    <dbReference type="NCBI Taxonomy" id="415214"/>
    <lineage>
        <taxon>Bacteria</taxon>
        <taxon>Bacillati</taxon>
        <taxon>Actinomycetota</taxon>
        <taxon>Actinomycetes</taxon>
        <taxon>Micrococcales</taxon>
        <taxon>Microbacteriaceae</taxon>
        <taxon>Microbacterium</taxon>
    </lineage>
</organism>
<sequence>MIVLIPALEPDHGLQALITALIAADPDVDVVVVDDGSSAASAAVFSACADAGAVVLAHDRNLGKGAALKTGLGWIALHRPGEDVVTADADGQHTVPDILRIADGLRADAADREPALILGCRALPASAPVRSRVGNATARGLFRVAAGWRLSDTQTGLRGIPSSIVEWMLEVPGTRYEYEQNVLLRVRSAGIPAREVAIEAVYLDGNAASHFRPLVDSARVVWPLVLFTGSSLLAFAIDTIALLFFTAVTGSLVLSIVAARVLSASVNFAVNRRIVFRRRGRGAAGQLLRYGLLALALLASNVVWMQALTSLGVPLLAAKVATEAVLFVTSYGVQKAFVFRATELVPAAEAAHRNRIASPTRMESDIVTDGRTP</sequence>
<dbReference type="InterPro" id="IPR001173">
    <property type="entry name" value="Glyco_trans_2-like"/>
</dbReference>
<dbReference type="InterPro" id="IPR029044">
    <property type="entry name" value="Nucleotide-diphossugar_trans"/>
</dbReference>
<accession>A0ABP7ADA3</accession>
<keyword evidence="9" id="KW-1185">Reference proteome</keyword>
<dbReference type="Proteomes" id="UP001501697">
    <property type="component" value="Unassembled WGS sequence"/>
</dbReference>
<dbReference type="RefSeq" id="WP_344736864.1">
    <property type="nucleotide sequence ID" value="NZ_BAAAYU010000001.1"/>
</dbReference>
<dbReference type="Pfam" id="PF00535">
    <property type="entry name" value="Glycos_transf_2"/>
    <property type="match status" value="1"/>
</dbReference>
<reference evidence="9" key="1">
    <citation type="journal article" date="2019" name="Int. J. Syst. Evol. Microbiol.">
        <title>The Global Catalogue of Microorganisms (GCM) 10K type strain sequencing project: providing services to taxonomists for standard genome sequencing and annotation.</title>
        <authorList>
            <consortium name="The Broad Institute Genomics Platform"/>
            <consortium name="The Broad Institute Genome Sequencing Center for Infectious Disease"/>
            <person name="Wu L."/>
            <person name="Ma J."/>
        </authorList>
    </citation>
    <scope>NUCLEOTIDE SEQUENCE [LARGE SCALE GENOMIC DNA]</scope>
    <source>
        <strain evidence="9">JCM 16544</strain>
    </source>
</reference>
<dbReference type="InterPro" id="IPR007267">
    <property type="entry name" value="GtrA_DPMS_TM"/>
</dbReference>
<feature type="domain" description="Glycosyltransferase 2-like" evidence="6">
    <location>
        <begin position="3"/>
        <end position="108"/>
    </location>
</feature>
<evidence type="ECO:0000256" key="3">
    <source>
        <dbReference type="ARBA" id="ARBA00022989"/>
    </source>
</evidence>
<keyword evidence="2 5" id="KW-0812">Transmembrane</keyword>
<feature type="transmembrane region" description="Helical" evidence="5">
    <location>
        <begin position="287"/>
        <end position="307"/>
    </location>
</feature>
<comment type="subcellular location">
    <subcellularLocation>
        <location evidence="1">Membrane</location>
        <topology evidence="1">Multi-pass membrane protein</topology>
    </subcellularLocation>
</comment>
<evidence type="ECO:0000259" key="6">
    <source>
        <dbReference type="Pfam" id="PF00535"/>
    </source>
</evidence>